<dbReference type="Proteomes" id="UP001174997">
    <property type="component" value="Unassembled WGS sequence"/>
</dbReference>
<evidence type="ECO:0000256" key="1">
    <source>
        <dbReference type="SAM" id="MobiDB-lite"/>
    </source>
</evidence>
<gene>
    <name evidence="2" type="ORF">QBC41DRAFT_389964</name>
</gene>
<dbReference type="EMBL" id="JAULSY010000321">
    <property type="protein sequence ID" value="KAK0650803.1"/>
    <property type="molecule type" value="Genomic_DNA"/>
</dbReference>
<dbReference type="AlphaFoldDB" id="A0AA39YDT7"/>
<dbReference type="PANTHER" id="PTHR40619:SF3">
    <property type="entry name" value="FUNGAL STAND N-TERMINAL GOODBYE DOMAIN-CONTAINING PROTEIN"/>
    <property type="match status" value="1"/>
</dbReference>
<evidence type="ECO:0000313" key="3">
    <source>
        <dbReference type="Proteomes" id="UP001174997"/>
    </source>
</evidence>
<dbReference type="PANTHER" id="PTHR40619">
    <property type="entry name" value="FUNGAL STAND N-TERMINAL GOODBYE DOMAIN-CONTAINING PROTEIN"/>
    <property type="match status" value="1"/>
</dbReference>
<feature type="compositionally biased region" description="Low complexity" evidence="1">
    <location>
        <begin position="290"/>
        <end position="311"/>
    </location>
</feature>
<organism evidence="2 3">
    <name type="scientific">Cercophora samala</name>
    <dbReference type="NCBI Taxonomy" id="330535"/>
    <lineage>
        <taxon>Eukaryota</taxon>
        <taxon>Fungi</taxon>
        <taxon>Dikarya</taxon>
        <taxon>Ascomycota</taxon>
        <taxon>Pezizomycotina</taxon>
        <taxon>Sordariomycetes</taxon>
        <taxon>Sordariomycetidae</taxon>
        <taxon>Sordariales</taxon>
        <taxon>Lasiosphaeriaceae</taxon>
        <taxon>Cercophora</taxon>
    </lineage>
</organism>
<keyword evidence="3" id="KW-1185">Reference proteome</keyword>
<accession>A0AA39YDT7</accession>
<sequence>MTTTSVLHQITTSPLNKSLILFCETLRHRPTSNGWQDVVDAIEKARNADSEKAKRSVFWGCLRKSKVEVGILESLTGIIPEQDGLNMLRCGLGTVLNMVAVRLELRETILGAFEDIPDTFAQALKALSRFPDASDLFLAVRELYSTLLLQVDTLIRVLLRNHPQKCRMRRLWSQLPGKEAEVVRHALEEVSRAANRVSQYSQAALEQTVGNIDRKMDRVLEFGDSIMSAISQVRIEEREIQPDIERMVRTVVQDTLDKWRPTLPESNPPVFYLFEPSPQTSYLSIPGDQSPASPVSASSPGSTWSPNSTTPQKPVPLRLSPSPSPSPTTTPGKTLRTIYPWTPTEGMQHNASSPMSRLGVSEGLSEKILDEVIQGSSRLRPDAISRGMLLLSTKRFLNWVQAPRWYSDMILVDGHCADAAAAKVSPMTAVCAHVVTALRENPSVIVLHHFCGQHTSLLDPLGGPSDDDDVPTLCQFFGEVLMHLDPAQPVFVIVDGVTELETILDGWWDDLCNFVEGLLRHVNTGPQHRKGPALRVMLTSMERATRLADDGVIPLDRRVSLIARRIDHEGFGTDP</sequence>
<evidence type="ECO:0000313" key="2">
    <source>
        <dbReference type="EMBL" id="KAK0650803.1"/>
    </source>
</evidence>
<comment type="caution">
    <text evidence="2">The sequence shown here is derived from an EMBL/GenBank/DDBJ whole genome shotgun (WGS) entry which is preliminary data.</text>
</comment>
<reference evidence="2" key="1">
    <citation type="submission" date="2023-06" db="EMBL/GenBank/DDBJ databases">
        <title>Genome-scale phylogeny and comparative genomics of the fungal order Sordariales.</title>
        <authorList>
            <consortium name="Lawrence Berkeley National Laboratory"/>
            <person name="Hensen N."/>
            <person name="Bonometti L."/>
            <person name="Westerberg I."/>
            <person name="Brannstrom I.O."/>
            <person name="Guillou S."/>
            <person name="Cros-Aarteil S."/>
            <person name="Calhoun S."/>
            <person name="Haridas S."/>
            <person name="Kuo A."/>
            <person name="Mondo S."/>
            <person name="Pangilinan J."/>
            <person name="Riley R."/>
            <person name="Labutti K."/>
            <person name="Andreopoulos B."/>
            <person name="Lipzen A."/>
            <person name="Chen C."/>
            <person name="Yanf M."/>
            <person name="Daum C."/>
            <person name="Ng V."/>
            <person name="Clum A."/>
            <person name="Steindorff A."/>
            <person name="Ohm R."/>
            <person name="Martin F."/>
            <person name="Silar P."/>
            <person name="Natvig D."/>
            <person name="Lalanne C."/>
            <person name="Gautier V."/>
            <person name="Ament-Velasquez S.L."/>
            <person name="Kruys A."/>
            <person name="Hutchinson M.I."/>
            <person name="Powell A.J."/>
            <person name="Barry K."/>
            <person name="Miller A.N."/>
            <person name="Grigoriev I.V."/>
            <person name="Debuchy R."/>
            <person name="Gladieux P."/>
            <person name="Thoren M.H."/>
            <person name="Johannesson H."/>
        </authorList>
    </citation>
    <scope>NUCLEOTIDE SEQUENCE</scope>
    <source>
        <strain evidence="2">CBS 307.81</strain>
    </source>
</reference>
<proteinExistence type="predicted"/>
<name>A0AA39YDT7_9PEZI</name>
<protein>
    <submittedName>
        <fullName evidence="2">Uncharacterized protein</fullName>
    </submittedName>
</protein>
<feature type="region of interest" description="Disordered" evidence="1">
    <location>
        <begin position="282"/>
        <end position="335"/>
    </location>
</feature>